<dbReference type="PROSITE" id="PS50889">
    <property type="entry name" value="S4"/>
    <property type="match status" value="1"/>
</dbReference>
<feature type="domain" description="RNA-binding S4" evidence="2">
    <location>
        <begin position="169"/>
        <end position="229"/>
    </location>
</feature>
<dbReference type="CDD" id="cd00165">
    <property type="entry name" value="S4"/>
    <property type="match status" value="1"/>
</dbReference>
<dbReference type="InterPro" id="IPR040591">
    <property type="entry name" value="RqcP2_RBD"/>
</dbReference>
<dbReference type="AlphaFoldDB" id="A0A4R2LG49"/>
<dbReference type="RefSeq" id="WP_165873246.1">
    <property type="nucleotide sequence ID" value="NZ_JANKAQ010000005.1"/>
</dbReference>
<dbReference type="SMART" id="SM00363">
    <property type="entry name" value="S4"/>
    <property type="match status" value="1"/>
</dbReference>
<name>A0A4R2LG49_9FIRM</name>
<evidence type="ECO:0000313" key="4">
    <source>
        <dbReference type="Proteomes" id="UP000295711"/>
    </source>
</evidence>
<dbReference type="Gene3D" id="3.30.1370.160">
    <property type="match status" value="1"/>
</dbReference>
<accession>A0A4R2LG49</accession>
<evidence type="ECO:0000256" key="1">
    <source>
        <dbReference type="PROSITE-ProRule" id="PRU00182"/>
    </source>
</evidence>
<dbReference type="InterPro" id="IPR012677">
    <property type="entry name" value="Nucleotide-bd_a/b_plait_sf"/>
</dbReference>
<keyword evidence="4" id="KW-1185">Reference proteome</keyword>
<dbReference type="Gene3D" id="3.30.70.330">
    <property type="match status" value="1"/>
</dbReference>
<comment type="caution">
    <text evidence="3">The sequence shown here is derived from an EMBL/GenBank/DDBJ whole genome shotgun (WGS) entry which is preliminary data.</text>
</comment>
<gene>
    <name evidence="3" type="ORF">EV212_10150</name>
</gene>
<dbReference type="InterPro" id="IPR036986">
    <property type="entry name" value="S4_RNA-bd_sf"/>
</dbReference>
<keyword evidence="1" id="KW-0694">RNA-binding</keyword>
<evidence type="ECO:0000313" key="3">
    <source>
        <dbReference type="EMBL" id="TCO86270.1"/>
    </source>
</evidence>
<dbReference type="EMBL" id="SLXA01000001">
    <property type="protein sequence ID" value="TCO86270.1"/>
    <property type="molecule type" value="Genomic_DNA"/>
</dbReference>
<dbReference type="InterPro" id="IPR002942">
    <property type="entry name" value="S4_RNA-bd"/>
</dbReference>
<dbReference type="Gene3D" id="3.10.290.10">
    <property type="entry name" value="RNA-binding S4 domain"/>
    <property type="match status" value="1"/>
</dbReference>
<protein>
    <submittedName>
        <fullName evidence="3">RNA-binding protein YlmH</fullName>
    </submittedName>
</protein>
<proteinExistence type="predicted"/>
<reference evidence="3 4" key="1">
    <citation type="submission" date="2019-03" db="EMBL/GenBank/DDBJ databases">
        <title>Genomic Encyclopedia of Type Strains, Phase IV (KMG-IV): sequencing the most valuable type-strain genomes for metagenomic binning, comparative biology and taxonomic classification.</title>
        <authorList>
            <person name="Goeker M."/>
        </authorList>
    </citation>
    <scope>NUCLEOTIDE SEQUENCE [LARGE SCALE GENOMIC DNA]</scope>
    <source>
        <strain evidence="3 4">DSM 28559</strain>
    </source>
</reference>
<dbReference type="SUPFAM" id="SSF55174">
    <property type="entry name" value="Alpha-L RNA-binding motif"/>
    <property type="match status" value="1"/>
</dbReference>
<organism evidence="3 4">
    <name type="scientific">Frisingicoccus caecimuris</name>
    <dbReference type="NCBI Taxonomy" id="1796636"/>
    <lineage>
        <taxon>Bacteria</taxon>
        <taxon>Bacillati</taxon>
        <taxon>Bacillota</taxon>
        <taxon>Clostridia</taxon>
        <taxon>Lachnospirales</taxon>
        <taxon>Lachnospiraceae</taxon>
        <taxon>Frisingicoccus</taxon>
    </lineage>
</organism>
<dbReference type="GO" id="GO:0003723">
    <property type="term" value="F:RNA binding"/>
    <property type="evidence" value="ECO:0007669"/>
    <property type="project" value="UniProtKB-KW"/>
</dbReference>
<evidence type="ECO:0000259" key="2">
    <source>
        <dbReference type="SMART" id="SM00363"/>
    </source>
</evidence>
<sequence length="245" mass="27813">MTREEQMLLKHFNDLSERAYYQNRPCFTDFLDMNAQSLLLQFFKGPIAPVLYGGYDFAERKIAIFSETPVDSPVCWLEIGPTYPKYAEKLGHRDFLGSILGLGLERSCIGDLLIEESTARVLCLERVRDFIIQELTQVKHTNVQAKVIEIPERVARPKFETICGTVNSLRLDAVISLAFHLSRSQSCGLIESGQVYINSRLNTSNGATLKDGDMISVRHKGKFIFSDSKNKSKKNKCIVEIHKYV</sequence>
<dbReference type="Proteomes" id="UP000295711">
    <property type="component" value="Unassembled WGS sequence"/>
</dbReference>
<dbReference type="Pfam" id="PF17774">
    <property type="entry name" value="YlmH_RBD"/>
    <property type="match status" value="1"/>
</dbReference>